<dbReference type="STRING" id="1287727.SAMN05443999_10279"/>
<organism evidence="1 2">
    <name type="scientific">Roseovarius azorensis</name>
    <dbReference type="NCBI Taxonomy" id="1287727"/>
    <lineage>
        <taxon>Bacteria</taxon>
        <taxon>Pseudomonadati</taxon>
        <taxon>Pseudomonadota</taxon>
        <taxon>Alphaproteobacteria</taxon>
        <taxon>Rhodobacterales</taxon>
        <taxon>Roseobacteraceae</taxon>
        <taxon>Roseovarius</taxon>
    </lineage>
</organism>
<dbReference type="OrthoDB" id="9814719at2"/>
<keyword evidence="2" id="KW-1185">Reference proteome</keyword>
<dbReference type="NCBIfam" id="NF003322">
    <property type="entry name" value="PRK04334.1-2"/>
    <property type="match status" value="1"/>
</dbReference>
<reference evidence="1 2" key="1">
    <citation type="submission" date="2016-10" db="EMBL/GenBank/DDBJ databases">
        <authorList>
            <person name="de Groot N.N."/>
        </authorList>
    </citation>
    <scope>NUCLEOTIDE SEQUENCE [LARGE SCALE GENOMIC DNA]</scope>
    <source>
        <strain evidence="1 2">DSM 100674</strain>
    </source>
</reference>
<dbReference type="AlphaFoldDB" id="A0A1H7J5Y4"/>
<dbReference type="Gene3D" id="3.10.520.10">
    <property type="entry name" value="ApbE-like domains"/>
    <property type="match status" value="1"/>
</dbReference>
<dbReference type="RefSeq" id="WP_093032227.1">
    <property type="nucleotide sequence ID" value="NZ_FOAG01000002.1"/>
</dbReference>
<name>A0A1H7J5Y4_9RHOB</name>
<proteinExistence type="predicted"/>
<dbReference type="InterPro" id="IPR003374">
    <property type="entry name" value="ApbE-like_sf"/>
</dbReference>
<protein>
    <submittedName>
        <fullName evidence="1">Uncharacterized protein</fullName>
    </submittedName>
</protein>
<sequence>MSGVQAAWLSGGRLHLHHGPIDMIVGAEGPGREAGLARAAGAFGGVLQGLVEELPRLRADAGPMPRGAVARRMVAAVAPFAPEFITPMAAVAGAGAEAVLAALCNGPGIGRAYVNNGGDVAFHLGTGQEMRAAGVAGLVRIGTDDPWRGVATSGQGGRSLSLGIAESVTVLARGAALADAAATMIANRVDLPGHAAILRVPACEVAPDSDLGARLVVRHVGPLTPDEVAQALDRGTDYAQGLRMRGLIGGAMLALRGQMRIVGDLPLVTSQEKEAVNA</sequence>
<dbReference type="SUPFAM" id="SSF143631">
    <property type="entry name" value="ApbE-like"/>
    <property type="match status" value="1"/>
</dbReference>
<gene>
    <name evidence="1" type="ORF">SAMN05443999_10279</name>
</gene>
<dbReference type="EMBL" id="FOAG01000002">
    <property type="protein sequence ID" value="SEK69287.1"/>
    <property type="molecule type" value="Genomic_DNA"/>
</dbReference>
<evidence type="ECO:0000313" key="2">
    <source>
        <dbReference type="Proteomes" id="UP000199582"/>
    </source>
</evidence>
<dbReference type="Proteomes" id="UP000199582">
    <property type="component" value="Unassembled WGS sequence"/>
</dbReference>
<dbReference type="InterPro" id="IPR007183">
    <property type="entry name" value="UPF0280"/>
</dbReference>
<dbReference type="PIRSF" id="PIRSF006421">
    <property type="entry name" value="UCP006421"/>
    <property type="match status" value="1"/>
</dbReference>
<accession>A0A1H7J5Y4</accession>
<evidence type="ECO:0000313" key="1">
    <source>
        <dbReference type="EMBL" id="SEK69287.1"/>
    </source>
</evidence>